<dbReference type="eggNOG" id="ENOG502SQKG">
    <property type="taxonomic scope" value="Eukaryota"/>
</dbReference>
<name>A1DDF7_NEOFI</name>
<proteinExistence type="predicted"/>
<dbReference type="OrthoDB" id="5425805at2759"/>
<protein>
    <submittedName>
        <fullName evidence="1">Uncharacterized protein</fullName>
    </submittedName>
</protein>
<gene>
    <name evidence="1" type="ORF">NFIA_073290</name>
</gene>
<dbReference type="AlphaFoldDB" id="A1DDF7"/>
<dbReference type="EMBL" id="DS027696">
    <property type="protein sequence ID" value="EAW17414.1"/>
    <property type="molecule type" value="Genomic_DNA"/>
</dbReference>
<sequence length="526" mass="58421">MSQVGFTFQGDVFTGGSLVMNTTGRLLKALSDGNVDVLAVAASLQLGKSIPITRTQETIVARSMQKRSVTRSGIFAKALSVGWGHADVAYELSKTRAGCATLLLLNALSAGVSTFKASEGLQELLVYYGCTTDTLPTVDSLNTVVKYVAPIMIDSGFHAIMENIHIAITVEMKKTFSLQEFQKWQPEIMQDSVGMKEWVDSVRQLCWSASRNESLHIRINGRVAWLATFAVQILGMGCTVICGATALWETAGRSGKLVVHFGPSDISSNTESLASALRFSLEPRDDAGKLQRSIQGRYLLKDAIRPEIEKSAKVTPSFYPTFCLCFVRYFARVFVCASERHQFLSIVSEDQRPKAIARVLGYLGVKLTTQLEAAMLESLSSSKAQEDLRDFQCFNDLLGDVKHFAADLMEAVIMLAMSLISCHISVDDFSVPTLQLDRIDEIHKEGRDGGRRRLRFSNNPWPNISLPQIWATLCDLCFFGEYPRRKHDSRSVAKSADGITLSIRMLFEDEAFTRDVLYLYSRETVH</sequence>
<dbReference type="KEGG" id="nfi:NFIA_073290"/>
<reference evidence="2" key="1">
    <citation type="journal article" date="2008" name="PLoS Genet.">
        <title>Genomic islands in the pathogenic filamentous fungus Aspergillus fumigatus.</title>
        <authorList>
            <person name="Fedorova N.D."/>
            <person name="Khaldi N."/>
            <person name="Joardar V.S."/>
            <person name="Maiti R."/>
            <person name="Amedeo P."/>
            <person name="Anderson M.J."/>
            <person name="Crabtree J."/>
            <person name="Silva J.C."/>
            <person name="Badger J.H."/>
            <person name="Albarraq A."/>
            <person name="Angiuoli S."/>
            <person name="Bussey H."/>
            <person name="Bowyer P."/>
            <person name="Cotty P.J."/>
            <person name="Dyer P.S."/>
            <person name="Egan A."/>
            <person name="Galens K."/>
            <person name="Fraser-Liggett C.M."/>
            <person name="Haas B.J."/>
            <person name="Inman J.M."/>
            <person name="Kent R."/>
            <person name="Lemieux S."/>
            <person name="Malavazi I."/>
            <person name="Orvis J."/>
            <person name="Roemer T."/>
            <person name="Ronning C.M."/>
            <person name="Sundaram J.P."/>
            <person name="Sutton G."/>
            <person name="Turner G."/>
            <person name="Venter J.C."/>
            <person name="White O.R."/>
            <person name="Whitty B.R."/>
            <person name="Youngman P."/>
            <person name="Wolfe K.H."/>
            <person name="Goldman G.H."/>
            <person name="Wortman J.R."/>
            <person name="Jiang B."/>
            <person name="Denning D.W."/>
            <person name="Nierman W.C."/>
        </authorList>
    </citation>
    <scope>NUCLEOTIDE SEQUENCE [LARGE SCALE GENOMIC DNA]</scope>
    <source>
        <strain evidence="2">ATCC 1020 / DSM 3700 / CBS 544.65 / FGSC A1164 / JCM 1740 / NRRL 181 / WB 181</strain>
    </source>
</reference>
<dbReference type="HOGENOM" id="CLU_517859_0_0_1"/>
<dbReference type="VEuPathDB" id="FungiDB:NFIA_073290"/>
<dbReference type="Proteomes" id="UP000006702">
    <property type="component" value="Unassembled WGS sequence"/>
</dbReference>
<organism evidence="1 2">
    <name type="scientific">Neosartorya fischeri (strain ATCC 1020 / DSM 3700 / CBS 544.65 / FGSC A1164 / JCM 1740 / NRRL 181 / WB 181)</name>
    <name type="common">Aspergillus fischerianus</name>
    <dbReference type="NCBI Taxonomy" id="331117"/>
    <lineage>
        <taxon>Eukaryota</taxon>
        <taxon>Fungi</taxon>
        <taxon>Dikarya</taxon>
        <taxon>Ascomycota</taxon>
        <taxon>Pezizomycotina</taxon>
        <taxon>Eurotiomycetes</taxon>
        <taxon>Eurotiomycetidae</taxon>
        <taxon>Eurotiales</taxon>
        <taxon>Aspergillaceae</taxon>
        <taxon>Aspergillus</taxon>
        <taxon>Aspergillus subgen. Fumigati</taxon>
    </lineage>
</organism>
<dbReference type="RefSeq" id="XP_001259311.1">
    <property type="nucleotide sequence ID" value="XM_001259310.1"/>
</dbReference>
<evidence type="ECO:0000313" key="1">
    <source>
        <dbReference type="EMBL" id="EAW17414.1"/>
    </source>
</evidence>
<evidence type="ECO:0000313" key="2">
    <source>
        <dbReference type="Proteomes" id="UP000006702"/>
    </source>
</evidence>
<keyword evidence="2" id="KW-1185">Reference proteome</keyword>
<dbReference type="GeneID" id="4586098"/>
<accession>A1DDF7</accession>